<protein>
    <recommendedName>
        <fullName evidence="1">F-box protein At3g26010-like beta-propeller domain-containing protein</fullName>
    </recommendedName>
</protein>
<dbReference type="InterPro" id="IPR056592">
    <property type="entry name" value="Beta-prop_At3g26010-like"/>
</dbReference>
<feature type="non-terminal residue" evidence="2">
    <location>
        <position position="388"/>
    </location>
</feature>
<dbReference type="Pfam" id="PF24750">
    <property type="entry name" value="b-prop_At3g26010-like"/>
    <property type="match status" value="1"/>
</dbReference>
<comment type="caution">
    <text evidence="2">The sequence shown here is derived from an EMBL/GenBank/DDBJ whole genome shotgun (WGS) entry which is preliminary data.</text>
</comment>
<dbReference type="OrthoDB" id="1258984at2759"/>
<dbReference type="InterPro" id="IPR055290">
    <property type="entry name" value="At3g26010-like"/>
</dbReference>
<dbReference type="Proteomes" id="UP000824120">
    <property type="component" value="Chromosome 11"/>
</dbReference>
<feature type="domain" description="F-box protein At3g26010-like beta-propeller" evidence="1">
    <location>
        <begin position="96"/>
        <end position="356"/>
    </location>
</feature>
<accession>A0A9J5WSI4</accession>
<dbReference type="PANTHER" id="PTHR35546:SF81">
    <property type="entry name" value="F-BOX DOMAIN-CONTAINING PROTEIN"/>
    <property type="match status" value="1"/>
</dbReference>
<gene>
    <name evidence="2" type="ORF">H5410_058242</name>
</gene>
<sequence length="388" mass="45131">MKHLRQCNLFIHDEIIINILNRLPLKSLARFKCIAYNWQKCIAEIYRCRLGFPEPYLIGFFCVEKRLRSRFFFTSKESPLLIGTNLDKSIDFIGERVYIVGSSNGFLLCNKLRSRQRVYYVYNPATRQRLDVPKTRIRMNDPYVGFTCKVDEDHGIVSFTIVRYVIRKHYESSITIESYSSETTVWIANNAIHDLLYPLQPSRDENYLSSRCVINGVFCWIDNFGQGMTFMIVSGATYAFSRVKKCFWGLTYPQPGCMIYPGFHFLGLSGGELCFASKGWTIPCWRLNNFPSRDAQWVWKYNVDVVTIIEKCGEDFGLGGGNVQNIVFHPVFPDILYLQINGKVISYGVKTSTVQLDYDFGEAGRKTKHYKLFSYEWPQWPRLKKTIN</sequence>
<proteinExistence type="predicted"/>
<evidence type="ECO:0000313" key="2">
    <source>
        <dbReference type="EMBL" id="KAG5578108.1"/>
    </source>
</evidence>
<dbReference type="EMBL" id="JACXVP010000011">
    <property type="protein sequence ID" value="KAG5578108.1"/>
    <property type="molecule type" value="Genomic_DNA"/>
</dbReference>
<evidence type="ECO:0000313" key="3">
    <source>
        <dbReference type="Proteomes" id="UP000824120"/>
    </source>
</evidence>
<dbReference type="PANTHER" id="PTHR35546">
    <property type="entry name" value="F-BOX PROTEIN INTERACTION DOMAIN PROTEIN-RELATED"/>
    <property type="match status" value="1"/>
</dbReference>
<name>A0A9J5WSI4_SOLCO</name>
<dbReference type="AlphaFoldDB" id="A0A9J5WSI4"/>
<dbReference type="SUPFAM" id="SSF81383">
    <property type="entry name" value="F-box domain"/>
    <property type="match status" value="1"/>
</dbReference>
<dbReference type="InterPro" id="IPR036047">
    <property type="entry name" value="F-box-like_dom_sf"/>
</dbReference>
<reference evidence="2 3" key="1">
    <citation type="submission" date="2020-09" db="EMBL/GenBank/DDBJ databases">
        <title>De no assembly of potato wild relative species, Solanum commersonii.</title>
        <authorList>
            <person name="Cho K."/>
        </authorList>
    </citation>
    <scope>NUCLEOTIDE SEQUENCE [LARGE SCALE GENOMIC DNA]</scope>
    <source>
        <strain evidence="2">LZ3.2</strain>
        <tissue evidence="2">Leaf</tissue>
    </source>
</reference>
<keyword evidence="3" id="KW-1185">Reference proteome</keyword>
<organism evidence="2 3">
    <name type="scientific">Solanum commersonii</name>
    <name type="common">Commerson's wild potato</name>
    <name type="synonym">Commerson's nightshade</name>
    <dbReference type="NCBI Taxonomy" id="4109"/>
    <lineage>
        <taxon>Eukaryota</taxon>
        <taxon>Viridiplantae</taxon>
        <taxon>Streptophyta</taxon>
        <taxon>Embryophyta</taxon>
        <taxon>Tracheophyta</taxon>
        <taxon>Spermatophyta</taxon>
        <taxon>Magnoliopsida</taxon>
        <taxon>eudicotyledons</taxon>
        <taxon>Gunneridae</taxon>
        <taxon>Pentapetalae</taxon>
        <taxon>asterids</taxon>
        <taxon>lamiids</taxon>
        <taxon>Solanales</taxon>
        <taxon>Solanaceae</taxon>
        <taxon>Solanoideae</taxon>
        <taxon>Solaneae</taxon>
        <taxon>Solanum</taxon>
    </lineage>
</organism>
<evidence type="ECO:0000259" key="1">
    <source>
        <dbReference type="Pfam" id="PF24750"/>
    </source>
</evidence>